<feature type="compositionally biased region" description="Basic and acidic residues" evidence="1">
    <location>
        <begin position="55"/>
        <end position="66"/>
    </location>
</feature>
<evidence type="ECO:0000313" key="3">
    <source>
        <dbReference type="Proteomes" id="UP000184267"/>
    </source>
</evidence>
<name>A0A1M2VKC2_TRAPU</name>
<dbReference type="Proteomes" id="UP000184267">
    <property type="component" value="Unassembled WGS sequence"/>
</dbReference>
<organism evidence="2 3">
    <name type="scientific">Trametes pubescens</name>
    <name type="common">White-rot fungus</name>
    <dbReference type="NCBI Taxonomy" id="154538"/>
    <lineage>
        <taxon>Eukaryota</taxon>
        <taxon>Fungi</taxon>
        <taxon>Dikarya</taxon>
        <taxon>Basidiomycota</taxon>
        <taxon>Agaricomycotina</taxon>
        <taxon>Agaricomycetes</taxon>
        <taxon>Polyporales</taxon>
        <taxon>Polyporaceae</taxon>
        <taxon>Trametes</taxon>
    </lineage>
</organism>
<comment type="caution">
    <text evidence="2">The sequence shown here is derived from an EMBL/GenBank/DDBJ whole genome shotgun (WGS) entry which is preliminary data.</text>
</comment>
<reference evidence="2 3" key="1">
    <citation type="submission" date="2016-10" db="EMBL/GenBank/DDBJ databases">
        <title>Genome sequence of the basidiomycete white-rot fungus Trametes pubescens.</title>
        <authorList>
            <person name="Makela M.R."/>
            <person name="Granchi Z."/>
            <person name="Peng M."/>
            <person name="De Vries R.P."/>
            <person name="Grigoriev I."/>
            <person name="Riley R."/>
            <person name="Hilden K."/>
        </authorList>
    </citation>
    <scope>NUCLEOTIDE SEQUENCE [LARGE SCALE GENOMIC DNA]</scope>
    <source>
        <strain evidence="2 3">FBCC735</strain>
    </source>
</reference>
<proteinExistence type="predicted"/>
<accession>A0A1M2VKC2</accession>
<dbReference type="EMBL" id="MNAD01001088">
    <property type="protein sequence ID" value="OJT08045.1"/>
    <property type="molecule type" value="Genomic_DNA"/>
</dbReference>
<protein>
    <submittedName>
        <fullName evidence="2">Uncharacterized protein</fullName>
    </submittedName>
</protein>
<gene>
    <name evidence="2" type="ORF">TRAPUB_1058</name>
</gene>
<evidence type="ECO:0000313" key="2">
    <source>
        <dbReference type="EMBL" id="OJT08045.1"/>
    </source>
</evidence>
<sequence length="151" mass="16480">MAIFIGDGVADGFAQRQDIERVLRIQVQQSEEKHKNRDEKNNGTGARTGQRGKSGKGDGNKERESEIADLVDTVYTPWSGQRSNGGARGEDGESGEDAEVVRARGGGRVRVRTCLHAAGGVVRARARESPPIRLPYSRGRPACLTLLRQRK</sequence>
<dbReference type="AlphaFoldDB" id="A0A1M2VKC2"/>
<feature type="compositionally biased region" description="Basic and acidic residues" evidence="1">
    <location>
        <begin position="30"/>
        <end position="41"/>
    </location>
</feature>
<keyword evidence="3" id="KW-1185">Reference proteome</keyword>
<evidence type="ECO:0000256" key="1">
    <source>
        <dbReference type="SAM" id="MobiDB-lite"/>
    </source>
</evidence>
<feature type="region of interest" description="Disordered" evidence="1">
    <location>
        <begin position="26"/>
        <end position="98"/>
    </location>
</feature>